<accession>A0ABQ9GB41</accession>
<feature type="compositionally biased region" description="Polar residues" evidence="1">
    <location>
        <begin position="254"/>
        <end position="279"/>
    </location>
</feature>
<protein>
    <submittedName>
        <fullName evidence="2">Uncharacterized protein</fullName>
    </submittedName>
</protein>
<evidence type="ECO:0000313" key="3">
    <source>
        <dbReference type="Proteomes" id="UP001159363"/>
    </source>
</evidence>
<keyword evidence="3" id="KW-1185">Reference proteome</keyword>
<sequence length="362" mass="39603">MARQNTKFDSSLGRSKGPRCCRLHAAARESCERRVVRGKEAGEPINESDRCCIHHVDCGRGLKCGMDLRGEPRVQGQEARELAIRATLTRTPSASSLLGARLRGCVRVPASELFGSDLLTALQGILVPLTGRGGLLRPAQSAGPEGTIHRPQVRTLQNNPPLPSFKPPARINPHVEGEDKKCTRLFTVPAGRVLQRRGFPIASGKGLFCRVEGLLESSQSAELTGNPVITEVNGHSYRDLQQRLSPISSWYPTCHPTSQPTRNLPQHSAANRAQGQSPPESRGTKIMDITPSMEQSRHQGPLRCGALPPRQTGEGREIIYTVIEKCDDEVKQRVLSLLVNQATRRAAFYSGVGVTTIKQIRK</sequence>
<feature type="region of interest" description="Disordered" evidence="1">
    <location>
        <begin position="254"/>
        <end position="286"/>
    </location>
</feature>
<organism evidence="2 3">
    <name type="scientific">Dryococelus australis</name>
    <dbReference type="NCBI Taxonomy" id="614101"/>
    <lineage>
        <taxon>Eukaryota</taxon>
        <taxon>Metazoa</taxon>
        <taxon>Ecdysozoa</taxon>
        <taxon>Arthropoda</taxon>
        <taxon>Hexapoda</taxon>
        <taxon>Insecta</taxon>
        <taxon>Pterygota</taxon>
        <taxon>Neoptera</taxon>
        <taxon>Polyneoptera</taxon>
        <taxon>Phasmatodea</taxon>
        <taxon>Verophasmatodea</taxon>
        <taxon>Anareolatae</taxon>
        <taxon>Phasmatidae</taxon>
        <taxon>Eurycanthinae</taxon>
        <taxon>Dryococelus</taxon>
    </lineage>
</organism>
<dbReference type="Proteomes" id="UP001159363">
    <property type="component" value="Chromosome 12"/>
</dbReference>
<evidence type="ECO:0000313" key="2">
    <source>
        <dbReference type="EMBL" id="KAJ8869634.1"/>
    </source>
</evidence>
<reference evidence="2 3" key="1">
    <citation type="submission" date="2023-02" db="EMBL/GenBank/DDBJ databases">
        <title>LHISI_Scaffold_Assembly.</title>
        <authorList>
            <person name="Stuart O.P."/>
            <person name="Cleave R."/>
            <person name="Magrath M.J.L."/>
            <person name="Mikheyev A.S."/>
        </authorList>
    </citation>
    <scope>NUCLEOTIDE SEQUENCE [LARGE SCALE GENOMIC DNA]</scope>
    <source>
        <strain evidence="2">Daus_M_001</strain>
        <tissue evidence="2">Leg muscle</tissue>
    </source>
</reference>
<gene>
    <name evidence="2" type="ORF">PR048_028627</name>
</gene>
<comment type="caution">
    <text evidence="2">The sequence shown here is derived from an EMBL/GenBank/DDBJ whole genome shotgun (WGS) entry which is preliminary data.</text>
</comment>
<evidence type="ECO:0000256" key="1">
    <source>
        <dbReference type="SAM" id="MobiDB-lite"/>
    </source>
</evidence>
<dbReference type="EMBL" id="JARBHB010000013">
    <property type="protein sequence ID" value="KAJ8869634.1"/>
    <property type="molecule type" value="Genomic_DNA"/>
</dbReference>
<proteinExistence type="predicted"/>
<name>A0ABQ9GB41_9NEOP</name>